<name>A0A314YBJ4_PRUYE</name>
<keyword evidence="2" id="KW-1185">Reference proteome</keyword>
<sequence length="72" mass="8235">MPDPTSLQLQERMEKNRHNIAHHSCCPNFCVFDWPVVLLGMPGPFQKLQTGLYLIVIAKDAWGRPPQVQTSF</sequence>
<protein>
    <submittedName>
        <fullName evidence="1">Uncharacterized protein</fullName>
    </submittedName>
</protein>
<reference evidence="1 2" key="1">
    <citation type="submission" date="2018-02" db="EMBL/GenBank/DDBJ databases">
        <title>Draft genome of wild Prunus yedoensis var. nudiflora.</title>
        <authorList>
            <person name="Baek S."/>
            <person name="Kim J.-H."/>
            <person name="Choi K."/>
            <person name="Kim G.-B."/>
            <person name="Cho A."/>
            <person name="Jang H."/>
            <person name="Shin C.-H."/>
            <person name="Yu H.-J."/>
            <person name="Mun J.-H."/>
        </authorList>
    </citation>
    <scope>NUCLEOTIDE SEQUENCE [LARGE SCALE GENOMIC DNA]</scope>
    <source>
        <strain evidence="2">cv. Jeju island</strain>
        <tissue evidence="1">Leaf</tissue>
    </source>
</reference>
<accession>A0A314YBJ4</accession>
<dbReference type="AlphaFoldDB" id="A0A314YBJ4"/>
<comment type="caution">
    <text evidence="1">The sequence shown here is derived from an EMBL/GenBank/DDBJ whole genome shotgun (WGS) entry which is preliminary data.</text>
</comment>
<proteinExistence type="predicted"/>
<gene>
    <name evidence="1" type="ORF">Pyn_39284</name>
</gene>
<evidence type="ECO:0000313" key="2">
    <source>
        <dbReference type="Proteomes" id="UP000250321"/>
    </source>
</evidence>
<evidence type="ECO:0000313" key="1">
    <source>
        <dbReference type="EMBL" id="PQQ03180.1"/>
    </source>
</evidence>
<dbReference type="EMBL" id="PJQY01001372">
    <property type="protein sequence ID" value="PQQ03180.1"/>
    <property type="molecule type" value="Genomic_DNA"/>
</dbReference>
<organism evidence="1 2">
    <name type="scientific">Prunus yedoensis var. nudiflora</name>
    <dbReference type="NCBI Taxonomy" id="2094558"/>
    <lineage>
        <taxon>Eukaryota</taxon>
        <taxon>Viridiplantae</taxon>
        <taxon>Streptophyta</taxon>
        <taxon>Embryophyta</taxon>
        <taxon>Tracheophyta</taxon>
        <taxon>Spermatophyta</taxon>
        <taxon>Magnoliopsida</taxon>
        <taxon>eudicotyledons</taxon>
        <taxon>Gunneridae</taxon>
        <taxon>Pentapetalae</taxon>
        <taxon>rosids</taxon>
        <taxon>fabids</taxon>
        <taxon>Rosales</taxon>
        <taxon>Rosaceae</taxon>
        <taxon>Amygdaloideae</taxon>
        <taxon>Amygdaleae</taxon>
        <taxon>Prunus</taxon>
    </lineage>
</organism>
<dbReference type="Proteomes" id="UP000250321">
    <property type="component" value="Unassembled WGS sequence"/>
</dbReference>